<dbReference type="OrthoDB" id="1149618at2759"/>
<evidence type="ECO:0000256" key="1">
    <source>
        <dbReference type="SAM" id="MobiDB-lite"/>
    </source>
</evidence>
<reference evidence="4" key="1">
    <citation type="journal article" date="2021" name="Sci. Rep.">
        <title>Diploid genomic architecture of Nitzschia inconspicua, an elite biomass production diatom.</title>
        <authorList>
            <person name="Oliver A."/>
            <person name="Podell S."/>
            <person name="Pinowska A."/>
            <person name="Traller J.C."/>
            <person name="Smith S.R."/>
            <person name="McClure R."/>
            <person name="Beliaev A."/>
            <person name="Bohutskyi P."/>
            <person name="Hill E.A."/>
            <person name="Rabines A."/>
            <person name="Zheng H."/>
            <person name="Allen L.Z."/>
            <person name="Kuo A."/>
            <person name="Grigoriev I.V."/>
            <person name="Allen A.E."/>
            <person name="Hazlebeck D."/>
            <person name="Allen E.E."/>
        </authorList>
    </citation>
    <scope>NUCLEOTIDE SEQUENCE</scope>
    <source>
        <strain evidence="4">Hildebrandi</strain>
    </source>
</reference>
<organism evidence="4 5">
    <name type="scientific">Nitzschia inconspicua</name>
    <dbReference type="NCBI Taxonomy" id="303405"/>
    <lineage>
        <taxon>Eukaryota</taxon>
        <taxon>Sar</taxon>
        <taxon>Stramenopiles</taxon>
        <taxon>Ochrophyta</taxon>
        <taxon>Bacillariophyta</taxon>
        <taxon>Bacillariophyceae</taxon>
        <taxon>Bacillariophycidae</taxon>
        <taxon>Bacillariales</taxon>
        <taxon>Bacillariaceae</taxon>
        <taxon>Nitzschia</taxon>
    </lineage>
</organism>
<evidence type="ECO:0000259" key="2">
    <source>
        <dbReference type="Pfam" id="PF11443"/>
    </source>
</evidence>
<dbReference type="InterPro" id="IPR058580">
    <property type="entry name" value="DUF2828"/>
</dbReference>
<evidence type="ECO:0000259" key="3">
    <source>
        <dbReference type="Pfam" id="PF25043"/>
    </source>
</evidence>
<dbReference type="Proteomes" id="UP000693970">
    <property type="component" value="Unassembled WGS sequence"/>
</dbReference>
<feature type="compositionally biased region" description="Polar residues" evidence="1">
    <location>
        <begin position="8"/>
        <end position="17"/>
    </location>
</feature>
<dbReference type="PANTHER" id="PTHR31373:SF27">
    <property type="entry name" value="TROVE DOMAIN-CONTAINING PROTEIN"/>
    <property type="match status" value="1"/>
</dbReference>
<dbReference type="PANTHER" id="PTHR31373">
    <property type="entry name" value="OS06G0652100 PROTEIN"/>
    <property type="match status" value="1"/>
</dbReference>
<dbReference type="CDD" id="cd00198">
    <property type="entry name" value="vWFA"/>
    <property type="match status" value="1"/>
</dbReference>
<dbReference type="InterPro" id="IPR011205">
    <property type="entry name" value="UCP015417_vWA"/>
</dbReference>
<feature type="region of interest" description="Disordered" evidence="1">
    <location>
        <begin position="1"/>
        <end position="21"/>
    </location>
</feature>
<gene>
    <name evidence="4" type="ORF">IV203_021278</name>
</gene>
<comment type="caution">
    <text evidence="4">The sequence shown here is derived from an EMBL/GenBank/DDBJ whole genome shotgun (WGS) entry which is preliminary data.</text>
</comment>
<accession>A0A9K3PDA5</accession>
<reference evidence="4" key="2">
    <citation type="submission" date="2021-04" db="EMBL/GenBank/DDBJ databases">
        <authorList>
            <person name="Podell S."/>
        </authorList>
    </citation>
    <scope>NUCLEOTIDE SEQUENCE</scope>
    <source>
        <strain evidence="4">Hildebrandi</strain>
    </source>
</reference>
<feature type="domain" description="DUF7788" evidence="3">
    <location>
        <begin position="373"/>
        <end position="593"/>
    </location>
</feature>
<sequence>MHFRLKSPKNSTLTSSSGEKRPFLDGVQQHFLNKQLGENGMPEHTNEGVGSDLLVLSQLVRGGDPTYLTRKILESGSPVDVAYVLVMIFSTRNTRGGKGEKQLAYGIFLEVLRTMPVTALKLLRLFPHYGYWKDLFLLMELVKKDTLLSADTKVMFNRTCHGLLASQLSTDVKIVEAQGKHKKLDQAEHVDPKISLLAKWLPREGSSLDKKTGFVSSFSKNFFKDDAAEETGSWESSSKAKYRSTIVKLTSLLHLPEVLLAAHREDEINFGLVASKATFRLRKVFMNEDKLGGVRSQDPKRIRMTTQFIEQAMQKGLKGAQLMPHEIVRKVLHKDVSKMEEMVLDAQWKNLSEDIMARIKNGDTEFDPTKMVPLSDVSGSMQGTPMEVAIALGILISEITHEAFRNLVMTFESNPRWHKLDSSLTIAEKVRSLARAPWGGSTNFKAAYELILDVALKSNLEYKDMPVLIVFSDMQFDEAGRLPGPCNRPVPQQKSWVTMHDVIQNRFAEVGEALGWEDSAPTPIVYWNLRNAGGHPADKDQEGVVLLSGFSPSLLKHVMQGKVMEEVEVEVVHADGTTKKEKVRVTPEQILYKMLNDEMYNPVMEIVGSSVEGKLAEVEVAQDEPI</sequence>
<protein>
    <submittedName>
        <fullName evidence="4">Uncharacterized protein</fullName>
    </submittedName>
</protein>
<keyword evidence="5" id="KW-1185">Reference proteome</keyword>
<dbReference type="AlphaFoldDB" id="A0A9K3PDA5"/>
<evidence type="ECO:0000313" key="4">
    <source>
        <dbReference type="EMBL" id="KAG7343333.1"/>
    </source>
</evidence>
<dbReference type="Pfam" id="PF11443">
    <property type="entry name" value="DUF2828"/>
    <property type="match status" value="1"/>
</dbReference>
<proteinExistence type="predicted"/>
<dbReference type="InterPro" id="IPR056690">
    <property type="entry name" value="DUF7788"/>
</dbReference>
<dbReference type="EMBL" id="JAGRRH010000024">
    <property type="protein sequence ID" value="KAG7343333.1"/>
    <property type="molecule type" value="Genomic_DNA"/>
</dbReference>
<feature type="domain" description="DUF2828" evidence="2">
    <location>
        <begin position="163"/>
        <end position="356"/>
    </location>
</feature>
<dbReference type="Pfam" id="PF25043">
    <property type="entry name" value="DUF7788"/>
    <property type="match status" value="1"/>
</dbReference>
<evidence type="ECO:0000313" key="5">
    <source>
        <dbReference type="Proteomes" id="UP000693970"/>
    </source>
</evidence>
<name>A0A9K3PDA5_9STRA</name>